<dbReference type="Proteomes" id="UP000885779">
    <property type="component" value="Unassembled WGS sequence"/>
</dbReference>
<dbReference type="SUPFAM" id="SSF158446">
    <property type="entry name" value="IVS-encoded protein-like"/>
    <property type="match status" value="1"/>
</dbReference>
<reference evidence="1" key="1">
    <citation type="journal article" date="2020" name="mSystems">
        <title>Genome- and Community-Level Interaction Insights into Carbon Utilization and Element Cycling Functions of Hydrothermarchaeota in Hydrothermal Sediment.</title>
        <authorList>
            <person name="Zhou Z."/>
            <person name="Liu Y."/>
            <person name="Xu W."/>
            <person name="Pan J."/>
            <person name="Luo Z.H."/>
            <person name="Li M."/>
        </authorList>
    </citation>
    <scope>NUCLEOTIDE SEQUENCE [LARGE SCALE GENOMIC DNA]</scope>
    <source>
        <strain evidence="1">HyVt-577</strain>
    </source>
</reference>
<gene>
    <name evidence="1" type="ORF">ENK44_03415</name>
</gene>
<dbReference type="PANTHER" id="PTHR38471">
    <property type="entry name" value="FOUR HELIX BUNDLE PROTEIN"/>
    <property type="match status" value="1"/>
</dbReference>
<dbReference type="EMBL" id="DRQG01000030">
    <property type="protein sequence ID" value="HGY54729.1"/>
    <property type="molecule type" value="Genomic_DNA"/>
</dbReference>
<name>A0A7V4U0N3_CALAY</name>
<evidence type="ECO:0000313" key="1">
    <source>
        <dbReference type="EMBL" id="HGY54729.1"/>
    </source>
</evidence>
<accession>A0A7V4U0N3</accession>
<dbReference type="Pfam" id="PF05635">
    <property type="entry name" value="23S_rRNA_IVP"/>
    <property type="match status" value="1"/>
</dbReference>
<proteinExistence type="predicted"/>
<protein>
    <submittedName>
        <fullName evidence="1">Four helix bundle protein</fullName>
    </submittedName>
</protein>
<organism evidence="1">
    <name type="scientific">Caldithrix abyssi</name>
    <dbReference type="NCBI Taxonomy" id="187145"/>
    <lineage>
        <taxon>Bacteria</taxon>
        <taxon>Pseudomonadati</taxon>
        <taxon>Calditrichota</taxon>
        <taxon>Calditrichia</taxon>
        <taxon>Calditrichales</taxon>
        <taxon>Calditrichaceae</taxon>
        <taxon>Caldithrix</taxon>
    </lineage>
</organism>
<dbReference type="InterPro" id="IPR012657">
    <property type="entry name" value="23S_rRNA-intervening_sequence"/>
</dbReference>
<dbReference type="PANTHER" id="PTHR38471:SF2">
    <property type="entry name" value="FOUR HELIX BUNDLE PROTEIN"/>
    <property type="match status" value="1"/>
</dbReference>
<sequence>MVQKNDFDLQDRFIDYAVRIINVANALKSDKVGNHIKSQLLRSGTAPASNYGEAQGAESRQDFIHKLKIALKELRETEVWLKILVRSSLLAKEKLEPLLNETDELISILYKSIDTAKKNIGKK</sequence>
<dbReference type="InterPro" id="IPR036583">
    <property type="entry name" value="23S_rRNA_IVS_sf"/>
</dbReference>
<dbReference type="NCBIfam" id="TIGR02436">
    <property type="entry name" value="four helix bundle protein"/>
    <property type="match status" value="1"/>
</dbReference>
<dbReference type="PIRSF" id="PIRSF035652">
    <property type="entry name" value="CHP02436"/>
    <property type="match status" value="1"/>
</dbReference>
<comment type="caution">
    <text evidence="1">The sequence shown here is derived from an EMBL/GenBank/DDBJ whole genome shotgun (WGS) entry which is preliminary data.</text>
</comment>
<dbReference type="Gene3D" id="1.20.1440.60">
    <property type="entry name" value="23S rRNA-intervening sequence"/>
    <property type="match status" value="1"/>
</dbReference>
<dbReference type="AlphaFoldDB" id="A0A7V4U0N3"/>